<dbReference type="FunCoup" id="A0A163LSY3">
    <property type="interactions" value="309"/>
</dbReference>
<comment type="catalytic activity">
    <reaction evidence="10">
        <text>L-cysteine + L-glutamate + ATP = gamma-L-glutamyl-L-cysteine + ADP + phosphate + H(+)</text>
        <dbReference type="Rhea" id="RHEA:13285"/>
        <dbReference type="ChEBI" id="CHEBI:15378"/>
        <dbReference type="ChEBI" id="CHEBI:29985"/>
        <dbReference type="ChEBI" id="CHEBI:30616"/>
        <dbReference type="ChEBI" id="CHEBI:35235"/>
        <dbReference type="ChEBI" id="CHEBI:43474"/>
        <dbReference type="ChEBI" id="CHEBI:58173"/>
        <dbReference type="ChEBI" id="CHEBI:456216"/>
        <dbReference type="EC" id="6.3.2.2"/>
    </reaction>
</comment>
<evidence type="ECO:0000256" key="6">
    <source>
        <dbReference type="ARBA" id="ARBA00022741"/>
    </source>
</evidence>
<keyword evidence="6 10" id="KW-0547">Nucleotide-binding</keyword>
<keyword evidence="12" id="KW-1185">Reference proteome</keyword>
<dbReference type="STRING" id="4829.A0A163LSY3"/>
<dbReference type="EMBL" id="LT550921">
    <property type="protein sequence ID" value="SAL96298.1"/>
    <property type="molecule type" value="Genomic_DNA"/>
</dbReference>
<keyword evidence="7 10" id="KW-0067">ATP-binding</keyword>
<keyword evidence="4 10" id="KW-0436">Ligase</keyword>
<dbReference type="EC" id="6.3.2.2" evidence="3 10"/>
<comment type="similarity">
    <text evidence="2 10">Belongs to the glutamate--cysteine ligase type 3 family.</text>
</comment>
<organism evidence="11">
    <name type="scientific">Absidia glauca</name>
    <name type="common">Pin mould</name>
    <dbReference type="NCBI Taxonomy" id="4829"/>
    <lineage>
        <taxon>Eukaryota</taxon>
        <taxon>Fungi</taxon>
        <taxon>Fungi incertae sedis</taxon>
        <taxon>Mucoromycota</taxon>
        <taxon>Mucoromycotina</taxon>
        <taxon>Mucoromycetes</taxon>
        <taxon>Mucorales</taxon>
        <taxon>Cunninghamellaceae</taxon>
        <taxon>Absidia</taxon>
    </lineage>
</organism>
<evidence type="ECO:0000313" key="12">
    <source>
        <dbReference type="Proteomes" id="UP000078561"/>
    </source>
</evidence>
<dbReference type="OMA" id="ATWMRRF"/>
<gene>
    <name evidence="11" type="primary">ABSGL_01694.1 scaffold 2091</name>
</gene>
<dbReference type="GO" id="GO:0005524">
    <property type="term" value="F:ATP binding"/>
    <property type="evidence" value="ECO:0007669"/>
    <property type="project" value="UniProtKB-UniRule"/>
</dbReference>
<dbReference type="InParanoid" id="A0A163LSY3"/>
<dbReference type="PANTHER" id="PTHR11164:SF0">
    <property type="entry name" value="GLUTAMATE--CYSTEINE LIGASE CATALYTIC SUBUNIT"/>
    <property type="match status" value="1"/>
</dbReference>
<dbReference type="Gene3D" id="1.10.8.960">
    <property type="match status" value="1"/>
</dbReference>
<dbReference type="GO" id="GO:0006750">
    <property type="term" value="P:glutathione biosynthetic process"/>
    <property type="evidence" value="ECO:0007669"/>
    <property type="project" value="UniProtKB-UniRule"/>
</dbReference>
<dbReference type="OrthoDB" id="7939818at2759"/>
<accession>A0A163LSY3</accession>
<reference evidence="11" key="1">
    <citation type="submission" date="2016-04" db="EMBL/GenBank/DDBJ databases">
        <authorList>
            <person name="Evans L.H."/>
            <person name="Alamgir A."/>
            <person name="Owens N."/>
            <person name="Weber N.D."/>
            <person name="Virtaneva K."/>
            <person name="Barbian K."/>
            <person name="Babar A."/>
            <person name="Rosenke K."/>
        </authorList>
    </citation>
    <scope>NUCLEOTIDE SEQUENCE [LARGE SCALE GENOMIC DNA]</scope>
    <source>
        <strain evidence="11">CBS 101.48</strain>
    </source>
</reference>
<dbReference type="GO" id="GO:0017109">
    <property type="term" value="C:glutamate-cysteine ligase complex"/>
    <property type="evidence" value="ECO:0007669"/>
    <property type="project" value="TreeGrafter"/>
</dbReference>
<dbReference type="InterPro" id="IPR004308">
    <property type="entry name" value="GCS"/>
</dbReference>
<dbReference type="FunFam" id="3.30.590.50:FF:000001">
    <property type="entry name" value="Glutamate-cysteine ligase Gcs1"/>
    <property type="match status" value="1"/>
</dbReference>
<sequence length="568" mass="65444">MGLLSLGTPLHWSDAQQYADHVRAHGIDQFLTTYKKEKGQKNQHLLWGDENTWWLMLIKPTATQSSLYECSISCLVYSNLNSTTTLGKQGNQAPEALWRPEYGRYMLESTPGLPYGASFIDLVKVEDNMKQRRRLAKSVMYPGDVPVTLVNYPRLGCPDELIPEHEPNGQACQSMFVPDEIINPHVRFPTLTANIRRRRGSKVEINMPIYHDKNTPRPFIDPTIPWDRELFPHDKEAKQGAAKPDHIYMDAMAFGMGCLKQEERKWKINKSRYDSIDTYISTDTIYKDKYNDLDLVYDKDIYRKLTNDGVDDLLARHLAHLFIRDPLVIFEELLDQDDEQSSDHFENLQSTNWQTVRFKPPPPNSTIGWRVEFRSMEVQLTDFENAAFSVFIVLLTRTILSLDLNFYLPITKVDDNMRAAHHRGAVANEKFYFRKHVFTGKGKRTHNDHDNDDDSYEQMTMDEIMNGQQQQEDGFPGLIPLVHSYLNSTNIDVETRCRLTKYLDLISRRASGELMTGASYLRQLVMQHPDYQHDSVVSSPITYDIVMAADALAEGRLQAPELLGDNLL</sequence>
<evidence type="ECO:0000256" key="7">
    <source>
        <dbReference type="ARBA" id="ARBA00022840"/>
    </source>
</evidence>
<dbReference type="Gene3D" id="3.30.590.50">
    <property type="match status" value="2"/>
</dbReference>
<evidence type="ECO:0000256" key="4">
    <source>
        <dbReference type="ARBA" id="ARBA00022598"/>
    </source>
</evidence>
<dbReference type="Pfam" id="PF03074">
    <property type="entry name" value="GCS"/>
    <property type="match status" value="1"/>
</dbReference>
<dbReference type="Proteomes" id="UP000078561">
    <property type="component" value="Unassembled WGS sequence"/>
</dbReference>
<dbReference type="UniPathway" id="UPA00142">
    <property type="reaction ID" value="UER00209"/>
</dbReference>
<dbReference type="InterPro" id="IPR014746">
    <property type="entry name" value="Gln_synth/guanido_kin_cat_dom"/>
</dbReference>
<evidence type="ECO:0000256" key="1">
    <source>
        <dbReference type="ARBA" id="ARBA00005006"/>
    </source>
</evidence>
<dbReference type="SUPFAM" id="SSF55931">
    <property type="entry name" value="Glutamine synthetase/guanido kinase"/>
    <property type="match status" value="1"/>
</dbReference>
<evidence type="ECO:0000256" key="3">
    <source>
        <dbReference type="ARBA" id="ARBA00012220"/>
    </source>
</evidence>
<name>A0A163LSY3_ABSGL</name>
<dbReference type="GO" id="GO:0004357">
    <property type="term" value="F:glutamate-cysteine ligase activity"/>
    <property type="evidence" value="ECO:0007669"/>
    <property type="project" value="UniProtKB-UniRule"/>
</dbReference>
<comment type="pathway">
    <text evidence="1 10">Sulfur metabolism; glutathione biosynthesis; glutathione from L-cysteine and L-glutamate: step 1/2.</text>
</comment>
<proteinExistence type="inferred from homology"/>
<evidence type="ECO:0000256" key="8">
    <source>
        <dbReference type="ARBA" id="ARBA00030585"/>
    </source>
</evidence>
<evidence type="ECO:0000313" key="11">
    <source>
        <dbReference type="EMBL" id="SAL96298.1"/>
    </source>
</evidence>
<evidence type="ECO:0000256" key="5">
    <source>
        <dbReference type="ARBA" id="ARBA00022684"/>
    </source>
</evidence>
<evidence type="ECO:0000256" key="10">
    <source>
        <dbReference type="RuleBase" id="RU367135"/>
    </source>
</evidence>
<protein>
    <recommendedName>
        <fullName evidence="3 10">Glutamate--cysteine ligase</fullName>
        <ecNumber evidence="3 10">6.3.2.2</ecNumber>
    </recommendedName>
    <alternativeName>
        <fullName evidence="9 10">Gamma-ECS</fullName>
    </alternativeName>
    <alternativeName>
        <fullName evidence="8 10">Gamma-glutamylcysteine synthetase</fullName>
    </alternativeName>
</protein>
<evidence type="ECO:0000256" key="2">
    <source>
        <dbReference type="ARBA" id="ARBA00008100"/>
    </source>
</evidence>
<evidence type="ECO:0000256" key="9">
    <source>
        <dbReference type="ARBA" id="ARBA00032122"/>
    </source>
</evidence>
<dbReference type="PANTHER" id="PTHR11164">
    <property type="entry name" value="GLUTAMATE CYSTEINE LIGASE"/>
    <property type="match status" value="1"/>
</dbReference>
<dbReference type="AlphaFoldDB" id="A0A163LSY3"/>
<keyword evidence="5 10" id="KW-0317">Glutathione biosynthesis</keyword>